<dbReference type="SUPFAM" id="SSF53850">
    <property type="entry name" value="Periplasmic binding protein-like II"/>
    <property type="match status" value="1"/>
</dbReference>
<name>A0A6L6Q8N3_9BURK</name>
<dbReference type="OrthoDB" id="8592924at2"/>
<dbReference type="PANTHER" id="PTHR35936:SF25">
    <property type="entry name" value="ABC TRANSPORTER SUBSTRATE-BINDING PROTEIN"/>
    <property type="match status" value="1"/>
</dbReference>
<keyword evidence="3" id="KW-1185">Reference proteome</keyword>
<keyword evidence="1" id="KW-1133">Transmembrane helix</keyword>
<dbReference type="Gene3D" id="3.40.190.10">
    <property type="entry name" value="Periplasmic binding protein-like II"/>
    <property type="match status" value="2"/>
</dbReference>
<dbReference type="AlphaFoldDB" id="A0A6L6Q8N3"/>
<reference evidence="2 3" key="1">
    <citation type="submission" date="2019-11" db="EMBL/GenBank/DDBJ databases">
        <title>Type strains purchased from KCTC, JCM and DSMZ.</title>
        <authorList>
            <person name="Lu H."/>
        </authorList>
    </citation>
    <scope>NUCLEOTIDE SEQUENCE [LARGE SCALE GENOMIC DNA]</scope>
    <source>
        <strain evidence="2 3">KCTC 42409</strain>
    </source>
</reference>
<dbReference type="PANTHER" id="PTHR35936">
    <property type="entry name" value="MEMBRANE-BOUND LYTIC MUREIN TRANSGLYCOSYLASE F"/>
    <property type="match status" value="1"/>
</dbReference>
<sequence length="310" mass="33887">MIPVCLAFFNLFAGISAGFPVFCLNNGQLPCGAAGRARMMHMRIVSSLLASLLILAPLAAAHAGCSRTIRVPAAPTGASVIISDEDVSGAIPDALRELGARMGCTFEFPVMPRARLTYQFMQSREADVLVPASRTPERDRDAMFIPMMKWKVELITVRQRAIRADSVGELLAQKKLMGVAVRSYAFGNEYNALLRELEAQQRIHYVNDLVTAGRLLRAGRADFTINVPPLFLSALQGAADMDGIGADLAFQPLAGMPMTESGAYISRRSLPPADQRTLRTLFAALGKGVLWRHFNKYYSPEQLAYAIVPR</sequence>
<evidence type="ECO:0000256" key="1">
    <source>
        <dbReference type="SAM" id="Phobius"/>
    </source>
</evidence>
<evidence type="ECO:0000313" key="2">
    <source>
        <dbReference type="EMBL" id="MTW05814.1"/>
    </source>
</evidence>
<proteinExistence type="predicted"/>
<organism evidence="2 3">
    <name type="scientific">Pseudoduganella ginsengisoli</name>
    <dbReference type="NCBI Taxonomy" id="1462440"/>
    <lineage>
        <taxon>Bacteria</taxon>
        <taxon>Pseudomonadati</taxon>
        <taxon>Pseudomonadota</taxon>
        <taxon>Betaproteobacteria</taxon>
        <taxon>Burkholderiales</taxon>
        <taxon>Oxalobacteraceae</taxon>
        <taxon>Telluria group</taxon>
        <taxon>Pseudoduganella</taxon>
    </lineage>
</organism>
<gene>
    <name evidence="2" type="ORF">GM668_27425</name>
</gene>
<dbReference type="Proteomes" id="UP000484015">
    <property type="component" value="Unassembled WGS sequence"/>
</dbReference>
<protein>
    <submittedName>
        <fullName evidence="2">Transporter substrate-binding domain-containing protein</fullName>
    </submittedName>
</protein>
<keyword evidence="1" id="KW-0472">Membrane</keyword>
<accession>A0A6L6Q8N3</accession>
<comment type="caution">
    <text evidence="2">The sequence shown here is derived from an EMBL/GenBank/DDBJ whole genome shotgun (WGS) entry which is preliminary data.</text>
</comment>
<evidence type="ECO:0000313" key="3">
    <source>
        <dbReference type="Proteomes" id="UP000484015"/>
    </source>
</evidence>
<keyword evidence="1" id="KW-0812">Transmembrane</keyword>
<feature type="transmembrane region" description="Helical" evidence="1">
    <location>
        <begin position="44"/>
        <end position="63"/>
    </location>
</feature>
<feature type="transmembrane region" description="Helical" evidence="1">
    <location>
        <begin position="6"/>
        <end position="24"/>
    </location>
</feature>
<dbReference type="EMBL" id="WNLA01000030">
    <property type="protein sequence ID" value="MTW05814.1"/>
    <property type="molecule type" value="Genomic_DNA"/>
</dbReference>